<feature type="transmembrane region" description="Helical" evidence="2">
    <location>
        <begin position="107"/>
        <end position="131"/>
    </location>
</feature>
<protein>
    <submittedName>
        <fullName evidence="4">Polysaccharide biosynthesis protein</fullName>
    </submittedName>
</protein>
<dbReference type="Pfam" id="PF13727">
    <property type="entry name" value="CoA_binding_3"/>
    <property type="match status" value="1"/>
</dbReference>
<dbReference type="Proteomes" id="UP000320314">
    <property type="component" value="Unassembled WGS sequence"/>
</dbReference>
<proteinExistence type="inferred from homology"/>
<dbReference type="PANTHER" id="PTHR43318">
    <property type="entry name" value="UDP-N-ACETYLGLUCOSAMINE 4,6-DEHYDRATASE"/>
    <property type="match status" value="1"/>
</dbReference>
<dbReference type="OrthoDB" id="9803111at2"/>
<dbReference type="CDD" id="cd05237">
    <property type="entry name" value="UDP_invert_4-6DH_SDR_e"/>
    <property type="match status" value="1"/>
</dbReference>
<dbReference type="EMBL" id="VHLH01000005">
    <property type="protein sequence ID" value="TPW30646.1"/>
    <property type="molecule type" value="Genomic_DNA"/>
</dbReference>
<dbReference type="Gene3D" id="3.40.50.720">
    <property type="entry name" value="NAD(P)-binding Rossmann-like Domain"/>
    <property type="match status" value="2"/>
</dbReference>
<organism evidence="4 5">
    <name type="scientific">Pararhizobium mangrovi</name>
    <dbReference type="NCBI Taxonomy" id="2590452"/>
    <lineage>
        <taxon>Bacteria</taxon>
        <taxon>Pseudomonadati</taxon>
        <taxon>Pseudomonadota</taxon>
        <taxon>Alphaproteobacteria</taxon>
        <taxon>Hyphomicrobiales</taxon>
        <taxon>Rhizobiaceae</taxon>
        <taxon>Rhizobium/Agrobacterium group</taxon>
        <taxon>Pararhizobium</taxon>
    </lineage>
</organism>
<keyword evidence="2" id="KW-0472">Membrane</keyword>
<dbReference type="SUPFAM" id="SSF51735">
    <property type="entry name" value="NAD(P)-binding Rossmann-fold domains"/>
    <property type="match status" value="1"/>
</dbReference>
<feature type="domain" description="Polysaccharide biosynthesis protein CapD-like" evidence="3">
    <location>
        <begin position="316"/>
        <end position="608"/>
    </location>
</feature>
<dbReference type="InterPro" id="IPR051203">
    <property type="entry name" value="Polysaccharide_Synthase-Rel"/>
</dbReference>
<comment type="similarity">
    <text evidence="1">Belongs to the polysaccharide synthase family.</text>
</comment>
<feature type="transmembrane region" description="Helical" evidence="2">
    <location>
        <begin position="75"/>
        <end position="95"/>
    </location>
</feature>
<dbReference type="InterPro" id="IPR036291">
    <property type="entry name" value="NAD(P)-bd_dom_sf"/>
</dbReference>
<name>A0A506UB96_9HYPH</name>
<feature type="transmembrane region" description="Helical" evidence="2">
    <location>
        <begin position="43"/>
        <end position="63"/>
    </location>
</feature>
<sequence length="647" mass="71348">MRHALGLTRARFRAARRRGKSDDGGIGPLRGLLRGLPRPAKRVLLIGSDIVLLLLVLETSFSLRLGNVFVPSNDQLALMLAAPVIAIPIFVRLGLYRAVIRYLPDRAIWVTVQAMSLATLLWVCLLFLTSMSGLEGAPRSIPLFYWVFGIWAVAGSRFAAKALLWPSGTAIKRLIRRQVLIYGTDAASLQLAAALHRQADRFVAGFIDPDGTLRGRDVMGIRVYSESSISDLIRNYGIKEIFVSLPSVDQERRKRLLSELHEHPVKIRVLPAISDFASGKGLQGQLRDLEIDDLLGRSAVPPEPSLLAGMIEDRAILVTGAAGSIGSEVVRLVARWKPRRLVLLDINEYGLYQLEQSLKRMGVEDAVYMLGSVADESMVRNLLERHAIAVVFHAAAYKHVPLVENNVLAGVRNNVLGTLAVARQAHQCGVENFVLISTDKAVRPSNVMGASKRWAELITRHFGEKATLAGTGQKFCAVRFGNVLGSSGSVVPLFREQIEAGGPITLTDEGMMRYFMSIHEAAELIVQAGALSEGGDIFLLDMGEQVRIRKLAENMIRLAGFMEKSAENPEGDIEIRVVGKRSGEKLVEELFYDPNTAIPTTHPKILRARRPNAAGNVVETELECLRQLVDEGDETRIRQRLMDFLKL</sequence>
<evidence type="ECO:0000256" key="1">
    <source>
        <dbReference type="ARBA" id="ARBA00007430"/>
    </source>
</evidence>
<dbReference type="PANTHER" id="PTHR43318:SF1">
    <property type="entry name" value="POLYSACCHARIDE BIOSYNTHESIS PROTEIN EPSC-RELATED"/>
    <property type="match status" value="1"/>
</dbReference>
<gene>
    <name evidence="4" type="ORF">FJU11_04255</name>
</gene>
<evidence type="ECO:0000259" key="3">
    <source>
        <dbReference type="Pfam" id="PF02719"/>
    </source>
</evidence>
<dbReference type="InterPro" id="IPR029063">
    <property type="entry name" value="SAM-dependent_MTases_sf"/>
</dbReference>
<keyword evidence="5" id="KW-1185">Reference proteome</keyword>
<dbReference type="SUPFAM" id="SSF53335">
    <property type="entry name" value="S-adenosyl-L-methionine-dependent methyltransferases"/>
    <property type="match status" value="1"/>
</dbReference>
<comment type="caution">
    <text evidence="4">The sequence shown here is derived from an EMBL/GenBank/DDBJ whole genome shotgun (WGS) entry which is preliminary data.</text>
</comment>
<dbReference type="AlphaFoldDB" id="A0A506UB96"/>
<dbReference type="Pfam" id="PF02719">
    <property type="entry name" value="Polysacc_synt_2"/>
    <property type="match status" value="1"/>
</dbReference>
<reference evidence="4 5" key="1">
    <citation type="submission" date="2019-06" db="EMBL/GenBank/DDBJ databases">
        <authorList>
            <person name="Li M."/>
        </authorList>
    </citation>
    <scope>NUCLEOTIDE SEQUENCE [LARGE SCALE GENOMIC DNA]</scope>
    <source>
        <strain evidence="4 5">BGMRC6574</strain>
    </source>
</reference>
<evidence type="ECO:0000256" key="2">
    <source>
        <dbReference type="SAM" id="Phobius"/>
    </source>
</evidence>
<keyword evidence="2" id="KW-1133">Transmembrane helix</keyword>
<evidence type="ECO:0000313" key="5">
    <source>
        <dbReference type="Proteomes" id="UP000320314"/>
    </source>
</evidence>
<keyword evidence="2" id="KW-0812">Transmembrane</keyword>
<dbReference type="InterPro" id="IPR003869">
    <property type="entry name" value="Polysac_CapD-like"/>
</dbReference>
<accession>A0A506UB96</accession>
<evidence type="ECO:0000313" key="4">
    <source>
        <dbReference type="EMBL" id="TPW30646.1"/>
    </source>
</evidence>
<feature type="transmembrane region" description="Helical" evidence="2">
    <location>
        <begin position="143"/>
        <end position="164"/>
    </location>
</feature>